<dbReference type="GO" id="GO:0005975">
    <property type="term" value="P:carbohydrate metabolic process"/>
    <property type="evidence" value="ECO:0007669"/>
    <property type="project" value="InterPro"/>
</dbReference>
<feature type="transmembrane region" description="Helical" evidence="7">
    <location>
        <begin position="340"/>
        <end position="361"/>
    </location>
</feature>
<keyword evidence="5 7" id="KW-1133">Transmembrane helix</keyword>
<dbReference type="InterPro" id="IPR002509">
    <property type="entry name" value="NODB_dom"/>
</dbReference>
<evidence type="ECO:0000256" key="1">
    <source>
        <dbReference type="ARBA" id="ARBA00004141"/>
    </source>
</evidence>
<organism evidence="9 10">
    <name type="scientific">Termititenax aidoneus</name>
    <dbReference type="NCBI Taxonomy" id="2218524"/>
    <lineage>
        <taxon>Bacteria</taxon>
        <taxon>Bacillati</taxon>
        <taxon>Candidatus Margulisiibacteriota</taxon>
        <taxon>Candidatus Termititenacia</taxon>
        <taxon>Candidatus Termititenacales</taxon>
        <taxon>Candidatus Termititenacaceae</taxon>
        <taxon>Candidatus Termititenax</taxon>
    </lineage>
</organism>
<evidence type="ECO:0000259" key="8">
    <source>
        <dbReference type="PROSITE" id="PS51677"/>
    </source>
</evidence>
<feature type="transmembrane region" description="Helical" evidence="7">
    <location>
        <begin position="185"/>
        <end position="215"/>
    </location>
</feature>
<dbReference type="InterPro" id="IPR011330">
    <property type="entry name" value="Glyco_hydro/deAcase_b/a-brl"/>
</dbReference>
<proteinExistence type="predicted"/>
<accession>A0A388TAV4</accession>
<dbReference type="InterPro" id="IPR051398">
    <property type="entry name" value="Polysacch_Deacetylase"/>
</dbReference>
<dbReference type="CDD" id="cd10918">
    <property type="entry name" value="CE4_NodB_like_5s_6s"/>
    <property type="match status" value="1"/>
</dbReference>
<dbReference type="Pfam" id="PF04932">
    <property type="entry name" value="Wzy_C"/>
    <property type="match status" value="1"/>
</dbReference>
<dbReference type="Gene3D" id="3.20.20.370">
    <property type="entry name" value="Glycoside hydrolase/deacetylase"/>
    <property type="match status" value="1"/>
</dbReference>
<dbReference type="Proteomes" id="UP000269352">
    <property type="component" value="Unassembled WGS sequence"/>
</dbReference>
<dbReference type="SUPFAM" id="SSF88713">
    <property type="entry name" value="Glycoside hydrolase/deacetylase"/>
    <property type="match status" value="1"/>
</dbReference>
<sequence length="663" mass="76039">MVALPFWFSNLAAAGALGLFFSYTKEKAWSWTRRITGYELPFGLMLFAAWWSACDAYLPWQALGDALSLTVLIGLFYFLAAAVRSVQDFNYLLRAAFAGYALTLVCGFLQYGLANWSWPQLPAFSFLLDANGLYRIRSVFLARSGTNVFAAFLSLTAPAYLAWFWQNIAAGQNKKQRLSAVLKQILHISIFALTIFNIIFSFSRALLIALAAVFIVSLSHSKYWKQILATGLILSILAVLFIAPLQKTTRSFFDPNDASNRDHYMLAEISLRQIAQHPFNGWGGGHLNAKLKQENKRWVDLRGKYKTPEELRRNYENMQVVQKEALADGVIYIFSPHNMYLSYFLECGFLSFLGVILLVIFTWRRLCRLSGSLAYSLALGILGFAIYGLFQDSVRAPIMAYLLWFYLLLALKLEESLRGFNCLQYRKVLVLAYHRVLRPTAKNTLAVPQKNFAKQIAYLRRRKYLFMNAEDFYQKHIISAAPILNKICLITFDDGYRDNLKYAWPVLQKYNIPATVFVTVNKIGSPEPYYWDFKNQTKFSKDDLPLDWPELKRLQKSGWAIGSHTLNHYELKQLPDSAAQRELRLSKQILEKELRCSINTVCYPRGSADKRVLGLARADGYGLGFVTNSRTDDFLAFPRTGIYAHDNFGRFWLKLFLHKTRLK</sequence>
<gene>
    <name evidence="9" type="ORF">NO1_0956</name>
</gene>
<dbReference type="InterPro" id="IPR007016">
    <property type="entry name" value="O-antigen_ligase-rel_domated"/>
</dbReference>
<feature type="transmembrane region" description="Helical" evidence="7">
    <location>
        <begin position="146"/>
        <end position="165"/>
    </location>
</feature>
<dbReference type="PANTHER" id="PTHR34216:SF3">
    <property type="entry name" value="POLY-BETA-1,6-N-ACETYL-D-GLUCOSAMINE N-DEACETYLASE"/>
    <property type="match status" value="1"/>
</dbReference>
<dbReference type="GO" id="GO:0016020">
    <property type="term" value="C:membrane"/>
    <property type="evidence" value="ECO:0007669"/>
    <property type="project" value="UniProtKB-SubCell"/>
</dbReference>
<evidence type="ECO:0000256" key="2">
    <source>
        <dbReference type="ARBA" id="ARBA00004613"/>
    </source>
</evidence>
<feature type="transmembrane region" description="Helical" evidence="7">
    <location>
        <begin position="6"/>
        <end position="23"/>
    </location>
</feature>
<keyword evidence="3 7" id="KW-0812">Transmembrane</keyword>
<feature type="transmembrane region" description="Helical" evidence="7">
    <location>
        <begin position="91"/>
        <end position="111"/>
    </location>
</feature>
<evidence type="ECO:0000256" key="5">
    <source>
        <dbReference type="ARBA" id="ARBA00022989"/>
    </source>
</evidence>
<keyword evidence="10" id="KW-1185">Reference proteome</keyword>
<feature type="transmembrane region" description="Helical" evidence="7">
    <location>
        <begin position="227"/>
        <end position="245"/>
    </location>
</feature>
<dbReference type="PROSITE" id="PS51677">
    <property type="entry name" value="NODB"/>
    <property type="match status" value="1"/>
</dbReference>
<evidence type="ECO:0000256" key="3">
    <source>
        <dbReference type="ARBA" id="ARBA00022692"/>
    </source>
</evidence>
<feature type="transmembrane region" description="Helical" evidence="7">
    <location>
        <begin position="35"/>
        <end position="53"/>
    </location>
</feature>
<feature type="transmembrane region" description="Helical" evidence="7">
    <location>
        <begin position="59"/>
        <end position="79"/>
    </location>
</feature>
<dbReference type="GO" id="GO:0016810">
    <property type="term" value="F:hydrolase activity, acting on carbon-nitrogen (but not peptide) bonds"/>
    <property type="evidence" value="ECO:0007669"/>
    <property type="project" value="InterPro"/>
</dbReference>
<dbReference type="Pfam" id="PF01522">
    <property type="entry name" value="Polysacc_deac_1"/>
    <property type="match status" value="1"/>
</dbReference>
<feature type="transmembrane region" description="Helical" evidence="7">
    <location>
        <begin position="373"/>
        <end position="390"/>
    </location>
</feature>
<evidence type="ECO:0000313" key="9">
    <source>
        <dbReference type="EMBL" id="GBR73612.1"/>
    </source>
</evidence>
<dbReference type="AlphaFoldDB" id="A0A388TAV4"/>
<keyword evidence="4" id="KW-0732">Signal</keyword>
<keyword evidence="6 7" id="KW-0472">Membrane</keyword>
<dbReference type="GO" id="GO:0005576">
    <property type="term" value="C:extracellular region"/>
    <property type="evidence" value="ECO:0007669"/>
    <property type="project" value="UniProtKB-SubCell"/>
</dbReference>
<evidence type="ECO:0000256" key="4">
    <source>
        <dbReference type="ARBA" id="ARBA00022729"/>
    </source>
</evidence>
<comment type="caution">
    <text evidence="9">The sequence shown here is derived from an EMBL/GenBank/DDBJ whole genome shotgun (WGS) entry which is preliminary data.</text>
</comment>
<evidence type="ECO:0000313" key="10">
    <source>
        <dbReference type="Proteomes" id="UP000269352"/>
    </source>
</evidence>
<evidence type="ECO:0000256" key="7">
    <source>
        <dbReference type="SAM" id="Phobius"/>
    </source>
</evidence>
<name>A0A388TAV4_TERA1</name>
<reference evidence="9 10" key="1">
    <citation type="journal article" date="2019" name="ISME J.">
        <title>Genome analyses of uncultured TG2/ZB3 bacteria in 'Margulisbacteria' specifically attached to ectosymbiotic spirochetes of protists in the termite gut.</title>
        <authorList>
            <person name="Utami Y.D."/>
            <person name="Kuwahara H."/>
            <person name="Igai K."/>
            <person name="Murakami T."/>
            <person name="Sugaya K."/>
            <person name="Morikawa T."/>
            <person name="Nagura Y."/>
            <person name="Yuki M."/>
            <person name="Deevong P."/>
            <person name="Inoue T."/>
            <person name="Kihara K."/>
            <person name="Lo N."/>
            <person name="Yamada A."/>
            <person name="Ohkuma M."/>
            <person name="Hongoh Y."/>
        </authorList>
    </citation>
    <scope>NUCLEOTIDE SEQUENCE [LARGE SCALE GENOMIC DNA]</scope>
    <source>
        <strain evidence="9">NkOx7-01</strain>
    </source>
</reference>
<dbReference type="EMBL" id="BGZN01000014">
    <property type="protein sequence ID" value="GBR73612.1"/>
    <property type="molecule type" value="Genomic_DNA"/>
</dbReference>
<feature type="domain" description="NodB homology" evidence="8">
    <location>
        <begin position="486"/>
        <end position="663"/>
    </location>
</feature>
<protein>
    <submittedName>
        <fullName evidence="9">Polysaccharide deacetylase</fullName>
    </submittedName>
</protein>
<evidence type="ECO:0000256" key="6">
    <source>
        <dbReference type="ARBA" id="ARBA00023136"/>
    </source>
</evidence>
<dbReference type="PANTHER" id="PTHR34216">
    <property type="match status" value="1"/>
</dbReference>
<comment type="subcellular location">
    <subcellularLocation>
        <location evidence="1">Membrane</location>
        <topology evidence="1">Multi-pass membrane protein</topology>
    </subcellularLocation>
    <subcellularLocation>
        <location evidence="2">Secreted</location>
    </subcellularLocation>
</comment>